<accession>R4YN87</accession>
<dbReference type="EMBL" id="FO203512">
    <property type="protein sequence ID" value="CCK76466.1"/>
    <property type="molecule type" value="Genomic_DNA"/>
</dbReference>
<dbReference type="AlphaFoldDB" id="R4YN87"/>
<gene>
    <name evidence="1" type="ORF">OLEAN_C22900</name>
</gene>
<protein>
    <submittedName>
        <fullName evidence="1">Uncharacterized protein</fullName>
    </submittedName>
</protein>
<evidence type="ECO:0000313" key="1">
    <source>
        <dbReference type="EMBL" id="CCK76466.1"/>
    </source>
</evidence>
<proteinExistence type="predicted"/>
<dbReference type="Proteomes" id="UP000032749">
    <property type="component" value="Chromosome"/>
</dbReference>
<reference evidence="1 2" key="1">
    <citation type="journal article" date="2013" name="Nat. Commun.">
        <title>Genome sequence and functional genomic analysis of the oil-degrading bacterium Oleispira antarctica.</title>
        <authorList>
            <person name="Kube M."/>
            <person name="Chernikova T.N."/>
            <person name="Al-Ramahi Y."/>
            <person name="Beloqui A."/>
            <person name="Lopez-Cortez N."/>
            <person name="Guazzaroni M.E."/>
            <person name="Heipieper H.J."/>
            <person name="Klages S."/>
            <person name="Kotsyurbenko O.R."/>
            <person name="Langer I."/>
            <person name="Nechitaylo T.Y."/>
            <person name="Lunsdorf H."/>
            <person name="Fernandez M."/>
            <person name="Juarez S."/>
            <person name="Ciordia S."/>
            <person name="Singer A."/>
            <person name="Kagan O."/>
            <person name="Egorova O."/>
            <person name="Petit P.A."/>
            <person name="Stogios P."/>
            <person name="Kim Y."/>
            <person name="Tchigvintsev A."/>
            <person name="Flick R."/>
            <person name="Denaro R."/>
            <person name="Genovese M."/>
            <person name="Albar J.P."/>
            <person name="Reva O.N."/>
            <person name="Martinez-Gomariz M."/>
            <person name="Tran H."/>
            <person name="Ferrer M."/>
            <person name="Savchenko A."/>
            <person name="Yakunin A.F."/>
            <person name="Yakimov M.M."/>
            <person name="Golyshina O.V."/>
            <person name="Reinhardt R."/>
            <person name="Golyshin P.N."/>
        </authorList>
    </citation>
    <scope>NUCLEOTIDE SEQUENCE [LARGE SCALE GENOMIC DNA]</scope>
</reference>
<name>R4YN87_OLEAN</name>
<keyword evidence="2" id="KW-1185">Reference proteome</keyword>
<dbReference type="KEGG" id="oai:OLEAN_C22900"/>
<evidence type="ECO:0000313" key="2">
    <source>
        <dbReference type="Proteomes" id="UP000032749"/>
    </source>
</evidence>
<sequence length="76" mass="8793">MSRFQFSSRAKRFQIPPLHHSHSVSLLKRANGSALLFRFELQIQKVNLVHAYSWITSSGGQTILFKIFYTVYTCSD</sequence>
<organism evidence="1 2">
    <name type="scientific">Oleispira antarctica RB-8</name>
    <dbReference type="NCBI Taxonomy" id="698738"/>
    <lineage>
        <taxon>Bacteria</taxon>
        <taxon>Pseudomonadati</taxon>
        <taxon>Pseudomonadota</taxon>
        <taxon>Gammaproteobacteria</taxon>
        <taxon>Oceanospirillales</taxon>
        <taxon>Oceanospirillaceae</taxon>
        <taxon>Oleispira</taxon>
    </lineage>
</organism>
<dbReference type="STRING" id="698738.OLEAN_C22900"/>
<dbReference type="HOGENOM" id="CLU_2650913_0_0_6"/>